<organism evidence="2">
    <name type="scientific">Oscillatoriales cyanobacterium SpSt-418</name>
    <dbReference type="NCBI Taxonomy" id="2282169"/>
    <lineage>
        <taxon>Bacteria</taxon>
        <taxon>Bacillati</taxon>
        <taxon>Cyanobacteriota</taxon>
        <taxon>Cyanophyceae</taxon>
        <taxon>Oscillatoriophycideae</taxon>
        <taxon>Oscillatoriales</taxon>
    </lineage>
</organism>
<keyword evidence="1" id="KW-0812">Transmembrane</keyword>
<gene>
    <name evidence="2" type="ORF">ENR64_19385</name>
</gene>
<feature type="transmembrane region" description="Helical" evidence="1">
    <location>
        <begin position="91"/>
        <end position="112"/>
    </location>
</feature>
<name>A0A7C3PGN7_9CYAN</name>
<feature type="transmembrane region" description="Helical" evidence="1">
    <location>
        <begin position="57"/>
        <end position="79"/>
    </location>
</feature>
<accession>A0A7C3PGN7</accession>
<proteinExistence type="predicted"/>
<sequence>MLNLLKKLRGGALVGIGYMLSPLSWWNDLFFNLPIALVFGYAIGWINSTWFLPGTIIGYWLSNVLGILMMQFGAMDMFLTDEKRNIKRDVLIGLGGSTLYTLVISLLVYFHILQVPDFLSNLHF</sequence>
<evidence type="ECO:0000256" key="1">
    <source>
        <dbReference type="SAM" id="Phobius"/>
    </source>
</evidence>
<evidence type="ECO:0000313" key="2">
    <source>
        <dbReference type="EMBL" id="HFM99873.1"/>
    </source>
</evidence>
<dbReference type="AlphaFoldDB" id="A0A7C3PGN7"/>
<keyword evidence="1" id="KW-0472">Membrane</keyword>
<protein>
    <submittedName>
        <fullName evidence="2">Uncharacterized protein</fullName>
    </submittedName>
</protein>
<feature type="transmembrane region" description="Helical" evidence="1">
    <location>
        <begin position="29"/>
        <end position="51"/>
    </location>
</feature>
<dbReference type="Pfam" id="PF25937">
    <property type="entry name" value="DUF7980"/>
    <property type="match status" value="1"/>
</dbReference>
<reference evidence="2" key="1">
    <citation type="journal article" date="2020" name="mSystems">
        <title>Genome- and Community-Level Interaction Insights into Carbon Utilization and Element Cycling Functions of Hydrothermarchaeota in Hydrothermal Sediment.</title>
        <authorList>
            <person name="Zhou Z."/>
            <person name="Liu Y."/>
            <person name="Xu W."/>
            <person name="Pan J."/>
            <person name="Luo Z.H."/>
            <person name="Li M."/>
        </authorList>
    </citation>
    <scope>NUCLEOTIDE SEQUENCE [LARGE SCALE GENOMIC DNA]</scope>
    <source>
        <strain evidence="2">SpSt-418</strain>
    </source>
</reference>
<comment type="caution">
    <text evidence="2">The sequence shown here is derived from an EMBL/GenBank/DDBJ whole genome shotgun (WGS) entry which is preliminary data.</text>
</comment>
<keyword evidence="1" id="KW-1133">Transmembrane helix</keyword>
<dbReference type="EMBL" id="DSRU01000276">
    <property type="protein sequence ID" value="HFM99873.1"/>
    <property type="molecule type" value="Genomic_DNA"/>
</dbReference>
<dbReference type="InterPro" id="IPR058286">
    <property type="entry name" value="DUF7980"/>
</dbReference>